<dbReference type="InterPro" id="IPR023346">
    <property type="entry name" value="Lysozyme-like_dom_sf"/>
</dbReference>
<dbReference type="Gene3D" id="1.10.530.10">
    <property type="match status" value="1"/>
</dbReference>
<evidence type="ECO:0000256" key="4">
    <source>
        <dbReference type="SAM" id="SignalP"/>
    </source>
</evidence>
<dbReference type="PROSITE" id="PS51782">
    <property type="entry name" value="LYSM"/>
    <property type="match status" value="1"/>
</dbReference>
<dbReference type="SUPFAM" id="SSF53955">
    <property type="entry name" value="Lysozyme-like"/>
    <property type="match status" value="1"/>
</dbReference>
<evidence type="ECO:0000313" key="6">
    <source>
        <dbReference type="EMBL" id="UQA95020.1"/>
    </source>
</evidence>
<evidence type="ECO:0000256" key="3">
    <source>
        <dbReference type="SAM" id="MobiDB-lite"/>
    </source>
</evidence>
<protein>
    <submittedName>
        <fullName evidence="6">Transglycosylase family protein</fullName>
    </submittedName>
</protein>
<feature type="region of interest" description="Disordered" evidence="3">
    <location>
        <begin position="116"/>
        <end position="322"/>
    </location>
</feature>
<dbReference type="Gene3D" id="3.10.350.10">
    <property type="entry name" value="LysM domain"/>
    <property type="match status" value="1"/>
</dbReference>
<name>A0ABY4MF30_9ACTN</name>
<dbReference type="InterPro" id="IPR018392">
    <property type="entry name" value="LysM"/>
</dbReference>
<feature type="chain" id="PRO_5046800335" evidence="4">
    <location>
        <begin position="41"/>
        <end position="368"/>
    </location>
</feature>
<dbReference type="CDD" id="cd13925">
    <property type="entry name" value="RPF"/>
    <property type="match status" value="1"/>
</dbReference>
<feature type="domain" description="LysM" evidence="5">
    <location>
        <begin position="317"/>
        <end position="366"/>
    </location>
</feature>
<dbReference type="InterPro" id="IPR010618">
    <property type="entry name" value="RPF"/>
</dbReference>
<accession>A0ABY4MF30</accession>
<dbReference type="Pfam" id="PF06737">
    <property type="entry name" value="Transglycosylas"/>
    <property type="match status" value="1"/>
</dbReference>
<dbReference type="EMBL" id="CP086322">
    <property type="protein sequence ID" value="UQA95020.1"/>
    <property type="molecule type" value="Genomic_DNA"/>
</dbReference>
<evidence type="ECO:0000313" key="7">
    <source>
        <dbReference type="Proteomes" id="UP000830115"/>
    </source>
</evidence>
<comment type="similarity">
    <text evidence="1">Belongs to the transglycosylase family. Rpf subfamily.</text>
</comment>
<feature type="compositionally biased region" description="Low complexity" evidence="3">
    <location>
        <begin position="167"/>
        <end position="184"/>
    </location>
</feature>
<dbReference type="InterPro" id="IPR036779">
    <property type="entry name" value="LysM_dom_sf"/>
</dbReference>
<keyword evidence="7" id="KW-1185">Reference proteome</keyword>
<proteinExistence type="inferred from homology"/>
<reference evidence="6" key="1">
    <citation type="submission" date="2021-10" db="EMBL/GenBank/DDBJ databases">
        <title>Streptomyces nigrumlapis sp.nov.,an antimicrobial producing actinobacterium isolated from Black Gobi rocks.</title>
        <authorList>
            <person name="Wen Y."/>
            <person name="Zhang W."/>
            <person name="Liu X.G."/>
        </authorList>
    </citation>
    <scope>NUCLEOTIDE SEQUENCE</scope>
    <source>
        <strain evidence="6">ST13-2-2</strain>
    </source>
</reference>
<dbReference type="Pfam" id="PF01476">
    <property type="entry name" value="LysM"/>
    <property type="match status" value="1"/>
</dbReference>
<evidence type="ECO:0000256" key="1">
    <source>
        <dbReference type="ARBA" id="ARBA00010830"/>
    </source>
</evidence>
<dbReference type="Proteomes" id="UP000830115">
    <property type="component" value="Chromosome"/>
</dbReference>
<feature type="compositionally biased region" description="Low complexity" evidence="3">
    <location>
        <begin position="137"/>
        <end position="160"/>
    </location>
</feature>
<dbReference type="CDD" id="cd00118">
    <property type="entry name" value="LysM"/>
    <property type="match status" value="1"/>
</dbReference>
<feature type="signal peptide" evidence="4">
    <location>
        <begin position="1"/>
        <end position="40"/>
    </location>
</feature>
<sequence length="368" mass="37183">MRSGNGRHRRPRQAPAIFVTAGVTGAGLAMPLLGAGGAHAADTATWDRVAQCESGGMWSAASGNGFYGGLQLTREMWDEYGGRAYASRPDLASRSQQITVAEKILADRGPDAWPSCAVNAGLTQDGRAPEVDPGGTSAPIPDPSDSADPSEPQGPLDPSGSTGGSGSSDDSGASADPSDPSAPTDHTDHTGPSDPSDDVTPSPSVPGGSDATDPSDPSNPSADPSSPSEAPDDSSDSSKTPDPSDSPAPGDGRGDDASQHADPSPTPSHRPTRGRHRGDADDREGKGENGAGDGDRPSGRHASRGDGAHRTPPAADGEYTVRPGDSLSAIAAANELPGGWPALYDRNKDVIGSDADLIRPGQLLDLGD</sequence>
<keyword evidence="4" id="KW-0732">Signal</keyword>
<evidence type="ECO:0000256" key="2">
    <source>
        <dbReference type="ARBA" id="ARBA00022801"/>
    </source>
</evidence>
<gene>
    <name evidence="6" type="ORF">K9S39_27020</name>
</gene>
<keyword evidence="2" id="KW-0378">Hydrolase</keyword>
<feature type="compositionally biased region" description="Basic and acidic residues" evidence="3">
    <location>
        <begin position="277"/>
        <end position="309"/>
    </location>
</feature>
<dbReference type="SMART" id="SM00257">
    <property type="entry name" value="LysM"/>
    <property type="match status" value="1"/>
</dbReference>
<feature type="compositionally biased region" description="Low complexity" evidence="3">
    <location>
        <begin position="192"/>
        <end position="229"/>
    </location>
</feature>
<evidence type="ECO:0000259" key="5">
    <source>
        <dbReference type="PROSITE" id="PS51782"/>
    </source>
</evidence>
<feature type="compositionally biased region" description="Low complexity" evidence="3">
    <location>
        <begin position="237"/>
        <end position="250"/>
    </location>
</feature>
<organism evidence="6 7">
    <name type="scientific">Streptomyces halobius</name>
    <dbReference type="NCBI Taxonomy" id="2879846"/>
    <lineage>
        <taxon>Bacteria</taxon>
        <taxon>Bacillati</taxon>
        <taxon>Actinomycetota</taxon>
        <taxon>Actinomycetes</taxon>
        <taxon>Kitasatosporales</taxon>
        <taxon>Streptomycetaceae</taxon>
        <taxon>Streptomyces</taxon>
    </lineage>
</organism>